<evidence type="ECO:0000313" key="2">
    <source>
        <dbReference type="EMBL" id="PSJ62250.1"/>
    </source>
</evidence>
<evidence type="ECO:0000259" key="1">
    <source>
        <dbReference type="Pfam" id="PF01261"/>
    </source>
</evidence>
<protein>
    <submittedName>
        <fullName evidence="2">Xylose isomerase</fullName>
    </submittedName>
</protein>
<keyword evidence="3" id="KW-1185">Reference proteome</keyword>
<dbReference type="Gene3D" id="3.20.20.150">
    <property type="entry name" value="Divalent-metal-dependent TIM barrel enzymes"/>
    <property type="match status" value="1"/>
</dbReference>
<dbReference type="InterPro" id="IPR050312">
    <property type="entry name" value="IolE/XylAMocC-like"/>
</dbReference>
<dbReference type="RefSeq" id="WP_106723433.1">
    <property type="nucleotide sequence ID" value="NZ_PXYL01000003.1"/>
</dbReference>
<evidence type="ECO:0000313" key="3">
    <source>
        <dbReference type="Proteomes" id="UP000240653"/>
    </source>
</evidence>
<dbReference type="InterPro" id="IPR036237">
    <property type="entry name" value="Xyl_isomerase-like_sf"/>
</dbReference>
<comment type="caution">
    <text evidence="2">The sequence shown here is derived from an EMBL/GenBank/DDBJ whole genome shotgun (WGS) entry which is preliminary data.</text>
</comment>
<dbReference type="OrthoDB" id="9798407at2"/>
<name>A0A2P7SID7_9HYPH</name>
<dbReference type="PANTHER" id="PTHR12110">
    <property type="entry name" value="HYDROXYPYRUVATE ISOMERASE"/>
    <property type="match status" value="1"/>
</dbReference>
<organism evidence="2 3">
    <name type="scientific">Pseudaminobacter soli</name>
    <name type="common">ex Li et al. 2025</name>
    <dbReference type="NCBI Taxonomy" id="1295366"/>
    <lineage>
        <taxon>Bacteria</taxon>
        <taxon>Pseudomonadati</taxon>
        <taxon>Pseudomonadota</taxon>
        <taxon>Alphaproteobacteria</taxon>
        <taxon>Hyphomicrobiales</taxon>
        <taxon>Phyllobacteriaceae</taxon>
        <taxon>Pseudaminobacter</taxon>
    </lineage>
</organism>
<reference evidence="2 3" key="1">
    <citation type="submission" date="2018-03" db="EMBL/GenBank/DDBJ databases">
        <title>The draft genome of Mesorhizobium soli JCM 19897.</title>
        <authorList>
            <person name="Li L."/>
            <person name="Liu L."/>
            <person name="Liang L."/>
            <person name="Wang T."/>
            <person name="Zhang X."/>
        </authorList>
    </citation>
    <scope>NUCLEOTIDE SEQUENCE [LARGE SCALE GENOMIC DNA]</scope>
    <source>
        <strain evidence="2 3">JCM 19897</strain>
    </source>
</reference>
<proteinExistence type="predicted"/>
<dbReference type="PANTHER" id="PTHR12110:SF41">
    <property type="entry name" value="INOSOSE DEHYDRATASE"/>
    <property type="match status" value="1"/>
</dbReference>
<dbReference type="SUPFAM" id="SSF51658">
    <property type="entry name" value="Xylose isomerase-like"/>
    <property type="match status" value="1"/>
</dbReference>
<dbReference type="EMBL" id="PXYL01000003">
    <property type="protein sequence ID" value="PSJ62250.1"/>
    <property type="molecule type" value="Genomic_DNA"/>
</dbReference>
<dbReference type="Pfam" id="PF01261">
    <property type="entry name" value="AP_endonuc_2"/>
    <property type="match status" value="1"/>
</dbReference>
<dbReference type="GO" id="GO:0016853">
    <property type="term" value="F:isomerase activity"/>
    <property type="evidence" value="ECO:0007669"/>
    <property type="project" value="UniProtKB-KW"/>
</dbReference>
<gene>
    <name evidence="2" type="ORF">C7I85_08040</name>
</gene>
<keyword evidence="2" id="KW-0413">Isomerase</keyword>
<dbReference type="InterPro" id="IPR013022">
    <property type="entry name" value="Xyl_isomerase-like_TIM-brl"/>
</dbReference>
<dbReference type="AlphaFoldDB" id="A0A2P7SID7"/>
<accession>A0A2P7SID7</accession>
<sequence length="248" mass="28136">MDWSFQLYSARNFQPWPNVLQTLARLGYRQIEGYGGVYDDPAGMRAELDRNGLSMPSGHFPIDMLERDFASVERIARTLGIDLLICPYLEARDRPYDAASWREFSRRLASIGNTATGAGFHLGWHNHDFEFIPLSDGSVPLAHVLDAAPNIGWEIDVAWVVRAGADVMDWIERHGARIVAVHVKDMAAAGHARTEDGWTDVGYGTINWPMIIKGLRNRTRARYYVLEHDNPSDYERFARRSIEAANNF</sequence>
<dbReference type="Proteomes" id="UP000240653">
    <property type="component" value="Unassembled WGS sequence"/>
</dbReference>
<feature type="domain" description="Xylose isomerase-like TIM barrel" evidence="1">
    <location>
        <begin position="21"/>
        <end position="241"/>
    </location>
</feature>